<evidence type="ECO:0000313" key="1">
    <source>
        <dbReference type="EMBL" id="EHQ63909.1"/>
    </source>
</evidence>
<organism evidence="1 2">
    <name type="scientific">Paenibacillus dendritiformis C454</name>
    <dbReference type="NCBI Taxonomy" id="1131935"/>
    <lineage>
        <taxon>Bacteria</taxon>
        <taxon>Bacillati</taxon>
        <taxon>Bacillota</taxon>
        <taxon>Bacilli</taxon>
        <taxon>Bacillales</taxon>
        <taxon>Paenibacillaceae</taxon>
        <taxon>Paenibacillus</taxon>
    </lineage>
</organism>
<keyword evidence="2" id="KW-1185">Reference proteome</keyword>
<evidence type="ECO:0008006" key="3">
    <source>
        <dbReference type="Google" id="ProtNLM"/>
    </source>
</evidence>
<gene>
    <name evidence="1" type="ORF">PDENDC454_02195</name>
</gene>
<evidence type="ECO:0000313" key="2">
    <source>
        <dbReference type="Proteomes" id="UP000003900"/>
    </source>
</evidence>
<dbReference type="InterPro" id="IPR024411">
    <property type="entry name" value="Tail_terminator_phage"/>
</dbReference>
<dbReference type="RefSeq" id="WP_006674947.1">
    <property type="nucleotide sequence ID" value="NZ_AHKH01000004.1"/>
</dbReference>
<reference evidence="1 2" key="1">
    <citation type="journal article" date="2012" name="J. Bacteriol.">
        <title>Genome Sequence of the Pattern-Forming Social Bacterium Paenibacillus dendritiformis C454 Chiral Morphotype.</title>
        <authorList>
            <person name="Sirota-Madi A."/>
            <person name="Olender T."/>
            <person name="Helman Y."/>
            <person name="Brainis I."/>
            <person name="Finkelshtein A."/>
            <person name="Roth D."/>
            <person name="Hagai E."/>
            <person name="Leshkowitz D."/>
            <person name="Brodsky L."/>
            <person name="Galatenko V."/>
            <person name="Nikolaev V."/>
            <person name="Gutnick D.L."/>
            <person name="Lancet D."/>
            <person name="Ben-Jacob E."/>
        </authorList>
    </citation>
    <scope>NUCLEOTIDE SEQUENCE [LARGE SCALE GENOMIC DNA]</scope>
    <source>
        <strain evidence="1 2">C454</strain>
    </source>
</reference>
<dbReference type="Pfam" id="PF12691">
    <property type="entry name" value="Phage_tail_terminator_6"/>
    <property type="match status" value="1"/>
</dbReference>
<name>H3SAA6_9BACL</name>
<protein>
    <recommendedName>
        <fullName evidence="3">DUF3168 domain-containing protein</fullName>
    </recommendedName>
</protein>
<dbReference type="AlphaFoldDB" id="H3SAA6"/>
<comment type="caution">
    <text evidence="1">The sequence shown here is derived from an EMBL/GenBank/DDBJ whole genome shotgun (WGS) entry which is preliminary data.</text>
</comment>
<dbReference type="Proteomes" id="UP000003900">
    <property type="component" value="Unassembled WGS sequence"/>
</dbReference>
<accession>H3SAA6</accession>
<proteinExistence type="predicted"/>
<dbReference type="PATRIC" id="fig|1131935.3.peg.438"/>
<dbReference type="EMBL" id="AHKH01000004">
    <property type="protein sequence ID" value="EHQ63909.1"/>
    <property type="molecule type" value="Genomic_DNA"/>
</dbReference>
<sequence length="129" mass="14280">MMTLAQVRDWLKTVIECPQWYIGKIDGSKPQCIGLYNTTGAPVRLAVGGIKATGYQIKAVSILVHWGKNANIAEQKAQEVYAALFGQTATIGGKRVIMFKMPEPEPISVGTDSEGIYEFVIEAHIYYER</sequence>
<dbReference type="STRING" id="1131935.PDENDC454_02195"/>